<keyword evidence="2" id="KW-1185">Reference proteome</keyword>
<dbReference type="InterPro" id="IPR029063">
    <property type="entry name" value="SAM-dependent_MTases_sf"/>
</dbReference>
<proteinExistence type="predicted"/>
<feature type="non-terminal residue" evidence="1">
    <location>
        <position position="74"/>
    </location>
</feature>
<comment type="caution">
    <text evidence="1">The sequence shown here is derived from an EMBL/GenBank/DDBJ whole genome shotgun (WGS) entry which is preliminary data.</text>
</comment>
<dbReference type="GO" id="GO:0032259">
    <property type="term" value="P:methylation"/>
    <property type="evidence" value="ECO:0007669"/>
    <property type="project" value="UniProtKB-KW"/>
</dbReference>
<accession>A0ABP0MKU2</accession>
<keyword evidence="1" id="KW-0489">Methyltransferase</keyword>
<name>A0ABP0MKU2_9DINO</name>
<keyword evidence="1" id="KW-0808">Transferase</keyword>
<dbReference type="Proteomes" id="UP001642464">
    <property type="component" value="Unassembled WGS sequence"/>
</dbReference>
<protein>
    <submittedName>
        <fullName evidence="1">Ribosomal protein L11 methyltransferase (L11 Mtase)</fullName>
    </submittedName>
</protein>
<dbReference type="Gene3D" id="3.40.50.150">
    <property type="entry name" value="Vaccinia Virus protein VP39"/>
    <property type="match status" value="1"/>
</dbReference>
<dbReference type="GO" id="GO:0005840">
    <property type="term" value="C:ribosome"/>
    <property type="evidence" value="ECO:0007669"/>
    <property type="project" value="UniProtKB-KW"/>
</dbReference>
<dbReference type="GO" id="GO:0008168">
    <property type="term" value="F:methyltransferase activity"/>
    <property type="evidence" value="ECO:0007669"/>
    <property type="project" value="UniProtKB-KW"/>
</dbReference>
<gene>
    <name evidence="1" type="ORF">SCF082_LOCUS28530</name>
</gene>
<dbReference type="Pfam" id="PF06325">
    <property type="entry name" value="PrmA"/>
    <property type="match status" value="1"/>
</dbReference>
<sequence>EEGGFDVIVANILHEPLLNLAPTLAVAAVPGAKVCLTGLRSEFPEELQDLQSAFEEFDLQRTDLSAGWCLLEGK</sequence>
<evidence type="ECO:0000313" key="1">
    <source>
        <dbReference type="EMBL" id="CAK9052095.1"/>
    </source>
</evidence>
<reference evidence="1 2" key="1">
    <citation type="submission" date="2024-02" db="EMBL/GenBank/DDBJ databases">
        <authorList>
            <person name="Chen Y."/>
            <person name="Shah S."/>
            <person name="Dougan E. K."/>
            <person name="Thang M."/>
            <person name="Chan C."/>
        </authorList>
    </citation>
    <scope>NUCLEOTIDE SEQUENCE [LARGE SCALE GENOMIC DNA]</scope>
</reference>
<evidence type="ECO:0000313" key="2">
    <source>
        <dbReference type="Proteomes" id="UP001642464"/>
    </source>
</evidence>
<feature type="non-terminal residue" evidence="1">
    <location>
        <position position="1"/>
    </location>
</feature>
<keyword evidence="1" id="KW-0687">Ribonucleoprotein</keyword>
<dbReference type="EMBL" id="CAXAMM010022481">
    <property type="protein sequence ID" value="CAK9052095.1"/>
    <property type="molecule type" value="Genomic_DNA"/>
</dbReference>
<keyword evidence="1" id="KW-0689">Ribosomal protein</keyword>
<organism evidence="1 2">
    <name type="scientific">Durusdinium trenchii</name>
    <dbReference type="NCBI Taxonomy" id="1381693"/>
    <lineage>
        <taxon>Eukaryota</taxon>
        <taxon>Sar</taxon>
        <taxon>Alveolata</taxon>
        <taxon>Dinophyceae</taxon>
        <taxon>Suessiales</taxon>
        <taxon>Symbiodiniaceae</taxon>
        <taxon>Durusdinium</taxon>
    </lineage>
</organism>